<dbReference type="Proteomes" id="UP000010988">
    <property type="component" value="Unassembled WGS sequence"/>
</dbReference>
<accession>L7KRM6</accession>
<dbReference type="eggNOG" id="ENOG5033T8H">
    <property type="taxonomic scope" value="Bacteria"/>
</dbReference>
<feature type="non-terminal residue" evidence="1">
    <location>
        <position position="524"/>
    </location>
</feature>
<evidence type="ECO:0000313" key="1">
    <source>
        <dbReference type="EMBL" id="GAC51274.1"/>
    </source>
</evidence>
<dbReference type="AlphaFoldDB" id="L7KRM6"/>
<comment type="caution">
    <text evidence="1">The sequence shown here is derived from an EMBL/GenBank/DDBJ whole genome shotgun (WGS) entry which is preliminary data.</text>
</comment>
<sequence>MANRRTRRARRLGIEQSTTAGVELKTELPRPDLRGLPPGADRLAAAMQRQPMVIVAGAVGVPALSDDERRTLLEGIDTREALSRVAKLQADWDIASTTHWDVKPLQRTLLSTVTAPWGVAVRDQVEAGNILTSPQMTVQLMRELLECESTSPELLSGNDLVHLLISIASEQQVVDWFDSDTPSAAEFAALDAKFKTMDPDDLNALNQDMLSSLGASALFNAPRKIESYKADTYDFWYSEWSERATDDLGATPAQTFEAATGISFDDFLRAGLVVSDAALSGRTVIGIDELSDDSAVRDFVLENAALDLARYRAELASDRERGDVKLQRFTFTRFPLLDLGDRTLLILRAQWAIERFFGDPALFDVVAALNARDDKALAKRFDEGIKHQFEDVVGRVVARIAARSSQVEAVVAEPALESEWTEKKGRKPSVCDWILRGGPVVVLIEATHHPWKASLAQGLGDGEEYSADADKVLTKRKFEQLASAMRLVRRLGWSGKPQPHTRFIPLVVVPNSGAPSTMLSEIDY</sequence>
<proteinExistence type="predicted"/>
<gene>
    <name evidence="1" type="ORF">GOACH_60_00020</name>
</gene>
<keyword evidence="2" id="KW-1185">Reference proteome</keyword>
<organism evidence="1 2">
    <name type="scientific">Gordonia aichiensis NBRC 108223</name>
    <dbReference type="NCBI Taxonomy" id="1220583"/>
    <lineage>
        <taxon>Bacteria</taxon>
        <taxon>Bacillati</taxon>
        <taxon>Actinomycetota</taxon>
        <taxon>Actinomycetes</taxon>
        <taxon>Mycobacteriales</taxon>
        <taxon>Gordoniaceae</taxon>
        <taxon>Gordonia</taxon>
    </lineage>
</organism>
<protein>
    <submittedName>
        <fullName evidence="1">Uncharacterized protein</fullName>
    </submittedName>
</protein>
<reference evidence="1 2" key="1">
    <citation type="submission" date="2012-12" db="EMBL/GenBank/DDBJ databases">
        <title>Whole genome shotgun sequence of Gordonia aichiensis NBRC 108223.</title>
        <authorList>
            <person name="Isaki-Nakamura S."/>
            <person name="Hosoyama A."/>
            <person name="Tsuchikane K."/>
            <person name="Ando Y."/>
            <person name="Baba S."/>
            <person name="Ohji S."/>
            <person name="Hamada M."/>
            <person name="Tamura T."/>
            <person name="Yamazoe A."/>
            <person name="Yamazaki S."/>
            <person name="Fujita N."/>
        </authorList>
    </citation>
    <scope>NUCLEOTIDE SEQUENCE [LARGE SCALE GENOMIC DNA]</scope>
    <source>
        <strain evidence="1 2">NBRC 108223</strain>
    </source>
</reference>
<dbReference type="EMBL" id="BANR01000060">
    <property type="protein sequence ID" value="GAC51274.1"/>
    <property type="molecule type" value="Genomic_DNA"/>
</dbReference>
<evidence type="ECO:0000313" key="2">
    <source>
        <dbReference type="Proteomes" id="UP000010988"/>
    </source>
</evidence>
<name>L7KRM6_9ACTN</name>